<evidence type="ECO:0000256" key="1">
    <source>
        <dbReference type="ARBA" id="ARBA00005495"/>
    </source>
</evidence>
<dbReference type="GO" id="GO:0046872">
    <property type="term" value="F:metal ion binding"/>
    <property type="evidence" value="ECO:0007669"/>
    <property type="project" value="UniProtKB-KW"/>
</dbReference>
<proteinExistence type="inferred from homology"/>
<evidence type="ECO:0000259" key="5">
    <source>
        <dbReference type="PROSITE" id="PS51891"/>
    </source>
</evidence>
<organism evidence="6 7">
    <name type="scientific">Pseudoneurospora amorphoporcata</name>
    <dbReference type="NCBI Taxonomy" id="241081"/>
    <lineage>
        <taxon>Eukaryota</taxon>
        <taxon>Fungi</taxon>
        <taxon>Dikarya</taxon>
        <taxon>Ascomycota</taxon>
        <taxon>Pezizomycotina</taxon>
        <taxon>Sordariomycetes</taxon>
        <taxon>Sordariomycetidae</taxon>
        <taxon>Sordariales</taxon>
        <taxon>Sordariaceae</taxon>
        <taxon>Pseudoneurospora</taxon>
    </lineage>
</organism>
<gene>
    <name evidence="6" type="ORF">QBC32DRAFT_164990</name>
</gene>
<evidence type="ECO:0000256" key="2">
    <source>
        <dbReference type="ARBA" id="ARBA00022723"/>
    </source>
</evidence>
<dbReference type="Gene3D" id="2.170.150.70">
    <property type="match status" value="2"/>
</dbReference>
<dbReference type="Proteomes" id="UP001303222">
    <property type="component" value="Unassembled WGS sequence"/>
</dbReference>
<accession>A0AAN6P1R9</accession>
<keyword evidence="3" id="KW-0862">Zinc</keyword>
<keyword evidence="7" id="KW-1185">Reference proteome</keyword>
<dbReference type="EMBL" id="MU859069">
    <property type="protein sequence ID" value="KAK3956140.1"/>
    <property type="molecule type" value="Genomic_DNA"/>
</dbReference>
<feature type="region of interest" description="Disordered" evidence="4">
    <location>
        <begin position="1"/>
        <end position="28"/>
    </location>
</feature>
<feature type="domain" description="CENP-V/GFA" evidence="5">
    <location>
        <begin position="32"/>
        <end position="157"/>
    </location>
</feature>
<dbReference type="PANTHER" id="PTHR28620:SF1">
    <property type="entry name" value="CENP-V_GFA DOMAIN-CONTAINING PROTEIN"/>
    <property type="match status" value="1"/>
</dbReference>
<evidence type="ECO:0000313" key="7">
    <source>
        <dbReference type="Proteomes" id="UP001303222"/>
    </source>
</evidence>
<keyword evidence="2" id="KW-0479">Metal-binding</keyword>
<reference evidence="6" key="1">
    <citation type="journal article" date="2023" name="Mol. Phylogenet. Evol.">
        <title>Genome-scale phylogeny and comparative genomics of the fungal order Sordariales.</title>
        <authorList>
            <person name="Hensen N."/>
            <person name="Bonometti L."/>
            <person name="Westerberg I."/>
            <person name="Brannstrom I.O."/>
            <person name="Guillou S."/>
            <person name="Cros-Aarteil S."/>
            <person name="Calhoun S."/>
            <person name="Haridas S."/>
            <person name="Kuo A."/>
            <person name="Mondo S."/>
            <person name="Pangilinan J."/>
            <person name="Riley R."/>
            <person name="LaButti K."/>
            <person name="Andreopoulos B."/>
            <person name="Lipzen A."/>
            <person name="Chen C."/>
            <person name="Yan M."/>
            <person name="Daum C."/>
            <person name="Ng V."/>
            <person name="Clum A."/>
            <person name="Steindorff A."/>
            <person name="Ohm R.A."/>
            <person name="Martin F."/>
            <person name="Silar P."/>
            <person name="Natvig D.O."/>
            <person name="Lalanne C."/>
            <person name="Gautier V."/>
            <person name="Ament-Velasquez S.L."/>
            <person name="Kruys A."/>
            <person name="Hutchinson M.I."/>
            <person name="Powell A.J."/>
            <person name="Barry K."/>
            <person name="Miller A.N."/>
            <person name="Grigoriev I.V."/>
            <person name="Debuchy R."/>
            <person name="Gladieux P."/>
            <person name="Hiltunen Thoren M."/>
            <person name="Johannesson H."/>
        </authorList>
    </citation>
    <scope>NUCLEOTIDE SEQUENCE</scope>
    <source>
        <strain evidence="6">CBS 626.80</strain>
    </source>
</reference>
<dbReference type="AlphaFoldDB" id="A0AAN6P1R9"/>
<name>A0AAN6P1R9_9PEZI</name>
<comment type="similarity">
    <text evidence="1">Belongs to the Gfa family.</text>
</comment>
<protein>
    <recommendedName>
        <fullName evidence="5">CENP-V/GFA domain-containing protein</fullName>
    </recommendedName>
</protein>
<dbReference type="GO" id="GO:0016846">
    <property type="term" value="F:carbon-sulfur lyase activity"/>
    <property type="evidence" value="ECO:0007669"/>
    <property type="project" value="InterPro"/>
</dbReference>
<evidence type="ECO:0000256" key="3">
    <source>
        <dbReference type="ARBA" id="ARBA00022833"/>
    </source>
</evidence>
<dbReference type="InterPro" id="IPR011057">
    <property type="entry name" value="Mss4-like_sf"/>
</dbReference>
<dbReference type="InterPro" id="IPR052355">
    <property type="entry name" value="CENP-V-like"/>
</dbReference>
<comment type="caution">
    <text evidence="6">The sequence shown here is derived from an EMBL/GenBank/DDBJ whole genome shotgun (WGS) entry which is preliminary data.</text>
</comment>
<evidence type="ECO:0000313" key="6">
    <source>
        <dbReference type="EMBL" id="KAK3956140.1"/>
    </source>
</evidence>
<dbReference type="SUPFAM" id="SSF51316">
    <property type="entry name" value="Mss4-like"/>
    <property type="match status" value="2"/>
</dbReference>
<dbReference type="PROSITE" id="PS51891">
    <property type="entry name" value="CENP_V_GFA"/>
    <property type="match status" value="2"/>
</dbReference>
<reference evidence="6" key="2">
    <citation type="submission" date="2023-06" db="EMBL/GenBank/DDBJ databases">
        <authorList>
            <consortium name="Lawrence Berkeley National Laboratory"/>
            <person name="Mondo S.J."/>
            <person name="Hensen N."/>
            <person name="Bonometti L."/>
            <person name="Westerberg I."/>
            <person name="Brannstrom I.O."/>
            <person name="Guillou S."/>
            <person name="Cros-Aarteil S."/>
            <person name="Calhoun S."/>
            <person name="Haridas S."/>
            <person name="Kuo A."/>
            <person name="Pangilinan J."/>
            <person name="Riley R."/>
            <person name="Labutti K."/>
            <person name="Andreopoulos B."/>
            <person name="Lipzen A."/>
            <person name="Chen C."/>
            <person name="Yanf M."/>
            <person name="Daum C."/>
            <person name="Ng V."/>
            <person name="Clum A."/>
            <person name="Steindorff A."/>
            <person name="Ohm R."/>
            <person name="Martin F."/>
            <person name="Silar P."/>
            <person name="Natvig D."/>
            <person name="Lalanne C."/>
            <person name="Gautier V."/>
            <person name="Ament-Velasquez S.L."/>
            <person name="Kruys A."/>
            <person name="Hutchinson M.I."/>
            <person name="Powell A.J."/>
            <person name="Barry K."/>
            <person name="Miller A.N."/>
            <person name="Grigoriev I.V."/>
            <person name="Debuchy R."/>
            <person name="Gladieux P."/>
            <person name="Thoren M.H."/>
            <person name="Johannesson H."/>
        </authorList>
    </citation>
    <scope>NUCLEOTIDE SEQUENCE</scope>
    <source>
        <strain evidence="6">CBS 626.80</strain>
    </source>
</reference>
<sequence length="342" mass="38183">MNSPSTTPSSESPTPSSTSPTETITDTTGTVLRGNCHCGRYRFEYLLPDGRKLEDAAVKCSCTLCSKKGYMWISSPSTPSEGGLKWTRDDGYLTKYQTPLVWDQFCSVCGTGLVGVHLYGLLKGQMLVNVRAIQGANTFFLDSNIKTINLEEEGPFEPLPLSRDVLYNGSCHCGNVQFELKKTGGEVEKPWPVKEDNCSSCVRVRSTFIYTQPSTVLTTALTQCQDGFVGIYPTKEYVFIPEEAYKETFEYKYNKGRNAIQHCSTCGVMVFMVIHGPPNLAEILERLKKENPERYQAVKALAELNLSLQPLNVRTLERVDWEDIGQRVERTDEGTGGYVLND</sequence>
<feature type="domain" description="CENP-V/GFA" evidence="5">
    <location>
        <begin position="167"/>
        <end position="322"/>
    </location>
</feature>
<dbReference type="PANTHER" id="PTHR28620">
    <property type="entry name" value="CENTROMERE PROTEIN V"/>
    <property type="match status" value="1"/>
</dbReference>
<dbReference type="InterPro" id="IPR006913">
    <property type="entry name" value="CENP-V/GFA"/>
</dbReference>
<evidence type="ECO:0000256" key="4">
    <source>
        <dbReference type="SAM" id="MobiDB-lite"/>
    </source>
</evidence>